<evidence type="ECO:0000313" key="2">
    <source>
        <dbReference type="EMBL" id="KKL95628.1"/>
    </source>
</evidence>
<feature type="region of interest" description="Disordered" evidence="1">
    <location>
        <begin position="1"/>
        <end position="56"/>
    </location>
</feature>
<dbReference type="AlphaFoldDB" id="A0A0F9GA60"/>
<comment type="caution">
    <text evidence="2">The sequence shown here is derived from an EMBL/GenBank/DDBJ whole genome shotgun (WGS) entry which is preliminary data.</text>
</comment>
<protein>
    <submittedName>
        <fullName evidence="2">Uncharacterized protein</fullName>
    </submittedName>
</protein>
<evidence type="ECO:0000256" key="1">
    <source>
        <dbReference type="SAM" id="MobiDB-lite"/>
    </source>
</evidence>
<accession>A0A0F9GA60</accession>
<proteinExistence type="predicted"/>
<organism evidence="2">
    <name type="scientific">marine sediment metagenome</name>
    <dbReference type="NCBI Taxonomy" id="412755"/>
    <lineage>
        <taxon>unclassified sequences</taxon>
        <taxon>metagenomes</taxon>
        <taxon>ecological metagenomes</taxon>
    </lineage>
</organism>
<feature type="compositionally biased region" description="Basic and acidic residues" evidence="1">
    <location>
        <begin position="26"/>
        <end position="43"/>
    </location>
</feature>
<sequence length="129" mass="13391">MAKNDKPVAGVAPRAKAADPLAGKSAAEKKATLEAAKAKDEAAVRPAAPAPKPKAGVDEKVKAEALVLMAAHAEAVQAWRDAKALKTELSVVLKLRTAGKALKKQLNVLYGKDSDSVQAAETAWAAKKE</sequence>
<reference evidence="2" key="1">
    <citation type="journal article" date="2015" name="Nature">
        <title>Complex archaea that bridge the gap between prokaryotes and eukaryotes.</title>
        <authorList>
            <person name="Spang A."/>
            <person name="Saw J.H."/>
            <person name="Jorgensen S.L."/>
            <person name="Zaremba-Niedzwiedzka K."/>
            <person name="Martijn J."/>
            <person name="Lind A.E."/>
            <person name="van Eijk R."/>
            <person name="Schleper C."/>
            <person name="Guy L."/>
            <person name="Ettema T.J."/>
        </authorList>
    </citation>
    <scope>NUCLEOTIDE SEQUENCE</scope>
</reference>
<gene>
    <name evidence="2" type="ORF">LCGC14_1852700</name>
</gene>
<dbReference type="EMBL" id="LAZR01018629">
    <property type="protein sequence ID" value="KKL95628.1"/>
    <property type="molecule type" value="Genomic_DNA"/>
</dbReference>
<name>A0A0F9GA60_9ZZZZ</name>